<dbReference type="KEGG" id="kvl:KVU_0251"/>
<sequence>MMASFDSINYSIRPSKSVQRGLVFEGLRRIANEIDVGNAVYVGFGSIWFTDFVQAHKILNIDDMVSIEANDVGFRRATFNRVYRTITVVEGRAKERLPDVLEIDGYSARPWVIWLDYDSALDEEIVEDMQWVVTNAPPNSVVLFTFSATQNAYGKPVNRPERIRALLGDVVPDELSRDECEKETLPTTLARLVSDFLKSEVADAARPGGFIEAFRLPYLDSVAMVTVGGVLPAKGAAAAARALVADNAWRGIVGEIIEAPPMTLREIATLQAELPTVAELTRARIQELGFDLHERQIRSFQQYYKYLPSFAEIVA</sequence>
<gene>
    <name evidence="1" type="ordered locus">KVU_0251</name>
</gene>
<evidence type="ECO:0000313" key="2">
    <source>
        <dbReference type="Proteomes" id="UP000000692"/>
    </source>
</evidence>
<dbReference type="EMBL" id="CP002018">
    <property type="protein sequence ID" value="AEM40090.1"/>
    <property type="molecule type" value="Genomic_DNA"/>
</dbReference>
<proteinExistence type="predicted"/>
<accession>F9Y934</accession>
<name>F9Y934_KETVW</name>
<dbReference type="Pfam" id="PF20553">
    <property type="entry name" value="Methyltransf_35"/>
    <property type="match status" value="1"/>
</dbReference>
<reference evidence="1 2" key="1">
    <citation type="journal article" date="2011" name="J. Bacteriol.">
        <title>Complete genome sequence of the industrial strain Ketogulonicigenium vulgare WSH-001.</title>
        <authorList>
            <person name="Liu L."/>
            <person name="Li Y."/>
            <person name="Zhang J."/>
            <person name="Zhou Z."/>
            <person name="Liu J."/>
            <person name="Li X."/>
            <person name="Zhou J."/>
            <person name="Du G."/>
            <person name="Wang L."/>
            <person name="Chen J."/>
        </authorList>
    </citation>
    <scope>NUCLEOTIDE SEQUENCE [LARGE SCALE GENOMIC DNA]</scope>
    <source>
        <strain evidence="1 2">WSH-001</strain>
    </source>
</reference>
<dbReference type="eggNOG" id="ENOG5031JFC">
    <property type="taxonomic scope" value="Bacteria"/>
</dbReference>
<protein>
    <submittedName>
        <fullName evidence="1">Uncharacterized protein</fullName>
    </submittedName>
</protein>
<organism evidence="1 2">
    <name type="scientific">Ketogulonicigenium vulgare (strain WSH-001)</name>
    <dbReference type="NCBI Taxonomy" id="759362"/>
    <lineage>
        <taxon>Bacteria</taxon>
        <taxon>Pseudomonadati</taxon>
        <taxon>Pseudomonadota</taxon>
        <taxon>Alphaproteobacteria</taxon>
        <taxon>Rhodobacterales</taxon>
        <taxon>Roseobacteraceae</taxon>
        <taxon>Ketogulonicigenium</taxon>
    </lineage>
</organism>
<dbReference type="OrthoDB" id="9181262at2"/>
<evidence type="ECO:0000313" key="1">
    <source>
        <dbReference type="EMBL" id="AEM40090.1"/>
    </source>
</evidence>
<dbReference type="Proteomes" id="UP000000692">
    <property type="component" value="Chromosome"/>
</dbReference>
<dbReference type="HOGENOM" id="CLU_074554_0_0_5"/>
<keyword evidence="2" id="KW-1185">Reference proteome</keyword>
<dbReference type="InterPro" id="IPR046788">
    <property type="entry name" value="Methyltransf_35"/>
</dbReference>
<dbReference type="AlphaFoldDB" id="F9Y934"/>